<evidence type="ECO:0000313" key="9">
    <source>
        <dbReference type="Proteomes" id="UP001367676"/>
    </source>
</evidence>
<dbReference type="CDD" id="cd09511">
    <property type="entry name" value="SAM_CNK1_2_3-suppressor"/>
    <property type="match status" value="1"/>
</dbReference>
<proteinExistence type="inferred from homology"/>
<feature type="compositionally biased region" description="Low complexity" evidence="3">
    <location>
        <begin position="365"/>
        <end position="388"/>
    </location>
</feature>
<feature type="compositionally biased region" description="Polar residues" evidence="3">
    <location>
        <begin position="545"/>
        <end position="554"/>
    </location>
</feature>
<keyword evidence="2" id="KW-0597">Phosphoprotein</keyword>
<dbReference type="Gene3D" id="1.10.150.50">
    <property type="entry name" value="Transcription Factor, Ets-1"/>
    <property type="match status" value="1"/>
</dbReference>
<keyword evidence="9" id="KW-1185">Reference proteome</keyword>
<feature type="region of interest" description="Disordered" evidence="3">
    <location>
        <begin position="354"/>
        <end position="396"/>
    </location>
</feature>
<dbReference type="EMBL" id="JBBCAQ010000003">
    <property type="protein sequence ID" value="KAK7604513.1"/>
    <property type="molecule type" value="Genomic_DNA"/>
</dbReference>
<feature type="compositionally biased region" description="Low complexity" evidence="3">
    <location>
        <begin position="855"/>
        <end position="871"/>
    </location>
</feature>
<feature type="region of interest" description="Disordered" evidence="3">
    <location>
        <begin position="434"/>
        <end position="453"/>
    </location>
</feature>
<dbReference type="InterPro" id="IPR036034">
    <property type="entry name" value="PDZ_sf"/>
</dbReference>
<feature type="region of interest" description="Disordered" evidence="3">
    <location>
        <begin position="1326"/>
        <end position="1369"/>
    </location>
</feature>
<name>A0AAN9TUP4_9HEMI</name>
<evidence type="ECO:0000313" key="8">
    <source>
        <dbReference type="EMBL" id="KAK7604513.1"/>
    </source>
</evidence>
<comment type="similarity">
    <text evidence="1">Belongs to the CNKSR family.</text>
</comment>
<evidence type="ECO:0000256" key="2">
    <source>
        <dbReference type="ARBA" id="ARBA00022553"/>
    </source>
</evidence>
<dbReference type="PANTHER" id="PTHR12844">
    <property type="entry name" value="CONNECTOR ENCHANCER OF KINASE SUPPRESSOR OF RAS"/>
    <property type="match status" value="1"/>
</dbReference>
<evidence type="ECO:0008006" key="10">
    <source>
        <dbReference type="Google" id="ProtNLM"/>
    </source>
</evidence>
<dbReference type="InterPro" id="IPR001660">
    <property type="entry name" value="SAM"/>
</dbReference>
<feature type="region of interest" description="Disordered" evidence="3">
    <location>
        <begin position="529"/>
        <end position="588"/>
    </location>
</feature>
<feature type="compositionally biased region" description="Low complexity" evidence="3">
    <location>
        <begin position="1347"/>
        <end position="1368"/>
    </location>
</feature>
<dbReference type="InterPro" id="IPR001478">
    <property type="entry name" value="PDZ"/>
</dbReference>
<dbReference type="Gene3D" id="2.30.29.30">
    <property type="entry name" value="Pleckstrin-homology domain (PH domain)/Phosphotyrosine-binding domain (PTB)"/>
    <property type="match status" value="1"/>
</dbReference>
<dbReference type="PROSITE" id="PS51290">
    <property type="entry name" value="CRIC"/>
    <property type="match status" value="1"/>
</dbReference>
<organism evidence="8 9">
    <name type="scientific">Parthenolecanium corni</name>
    <dbReference type="NCBI Taxonomy" id="536013"/>
    <lineage>
        <taxon>Eukaryota</taxon>
        <taxon>Metazoa</taxon>
        <taxon>Ecdysozoa</taxon>
        <taxon>Arthropoda</taxon>
        <taxon>Hexapoda</taxon>
        <taxon>Insecta</taxon>
        <taxon>Pterygota</taxon>
        <taxon>Neoptera</taxon>
        <taxon>Paraneoptera</taxon>
        <taxon>Hemiptera</taxon>
        <taxon>Sternorrhyncha</taxon>
        <taxon>Coccoidea</taxon>
        <taxon>Coccidae</taxon>
        <taxon>Parthenolecanium</taxon>
    </lineage>
</organism>
<dbReference type="InterPro" id="IPR011993">
    <property type="entry name" value="PH-like_dom_sf"/>
</dbReference>
<dbReference type="SUPFAM" id="SSF47769">
    <property type="entry name" value="SAM/Pointed domain"/>
    <property type="match status" value="1"/>
</dbReference>
<feature type="compositionally biased region" description="Basic and acidic residues" evidence="3">
    <location>
        <begin position="1075"/>
        <end position="1086"/>
    </location>
</feature>
<feature type="domain" description="SAM" evidence="5">
    <location>
        <begin position="9"/>
        <end position="74"/>
    </location>
</feature>
<feature type="compositionally biased region" description="Basic residues" evidence="3">
    <location>
        <begin position="873"/>
        <end position="890"/>
    </location>
</feature>
<feature type="domain" description="PH" evidence="4">
    <location>
        <begin position="906"/>
        <end position="1005"/>
    </location>
</feature>
<feature type="region of interest" description="Disordered" evidence="3">
    <location>
        <begin position="1495"/>
        <end position="1531"/>
    </location>
</feature>
<dbReference type="SMART" id="SM00454">
    <property type="entry name" value="SAM"/>
    <property type="match status" value="1"/>
</dbReference>
<feature type="domain" description="PDZ" evidence="6">
    <location>
        <begin position="206"/>
        <end position="287"/>
    </location>
</feature>
<accession>A0AAN9TUP4</accession>
<feature type="compositionally biased region" description="Pro residues" evidence="3">
    <location>
        <begin position="835"/>
        <end position="844"/>
    </location>
</feature>
<comment type="caution">
    <text evidence="8">The sequence shown here is derived from an EMBL/GenBank/DDBJ whole genome shotgun (WGS) entry which is preliminary data.</text>
</comment>
<feature type="compositionally biased region" description="Low complexity" evidence="3">
    <location>
        <begin position="780"/>
        <end position="793"/>
    </location>
</feature>
<dbReference type="Pfam" id="PF10534">
    <property type="entry name" value="CRIC_ras_sig"/>
    <property type="match status" value="1"/>
</dbReference>
<feature type="compositionally biased region" description="Polar residues" evidence="3">
    <location>
        <begin position="1127"/>
        <end position="1146"/>
    </location>
</feature>
<dbReference type="PANTHER" id="PTHR12844:SF42">
    <property type="entry name" value="CONNECTOR ENHANCER OF KSR PROTEIN CNK"/>
    <property type="match status" value="1"/>
</dbReference>
<dbReference type="PROSITE" id="PS50105">
    <property type="entry name" value="SAM_DOMAIN"/>
    <property type="match status" value="1"/>
</dbReference>
<evidence type="ECO:0000256" key="3">
    <source>
        <dbReference type="SAM" id="MobiDB-lite"/>
    </source>
</evidence>
<sequence>MAYVNVADWKSEQVAEWLKGLDSVVLQYIRSFVDKNINGQQLLDLQPDDLEGIGVYKIGHQEIILGAIELLKNFYYDLDRENVQLLALRLSCLAHSLHSELWRNHINNSVVSTQVLADVANVVSAVKPLVCWLDRSPFCDQTSYVDKKNELLKLSMEMATSGMRDRFVDKPIEYIRESCKLLAELADALIQSVDDSLLLQPASLDLATLKKRPGDHLDFYIVPSFHGMLQVGELKCNSAAHQSGKIEMGDEIVQINYQTVVGWEVKEVMSLLFEESSTEVLITLKKRPRHSKVFGQIYIKPYRLPCKKQIGYSTKWNDLLSPPRSELLSVPPHFGTHIRLLNSKPVTNVLEIQETKRVSPPSPTPSSASSISSRSSESEFGNPSSPNSVRLYLPKPRIPVQRRATITGASPVSKHAPLSLEQFWHELKLEREWRSNSDEKTGNKSSSEMQLKRSPPIAHCSLNWSIHLNPPANDDVKDESAPAATTAIAGADTKSKSADRQNVLATVASTNGIVKQRIDSLSRSILEQTNRNAKKPKPFPKPILTNKNSASPTHSGYRPETVPRSPISVSPRRERGKLDKSYSTPSYDYSVEPKEAPLAFNMKLPEEMVKSAPESITSDVEPRADFSLKVGCDVKSLVDVKVAVAPASAPATSSAPATDVVDVNNEYLEIKSDDPEVSSTTPANLTATAKAEPPSADPVNNLLDTINASLLQSTDSEPEASTAKEELPPPPPMSRPHVNGIVSRVTPVPPVPAPPIGLPFGEDAFGGRTIDASMVRSDDGSGAAAASTASTSSLGHDAASISSLPQPPSDRLIIHTTINVPATFPRHKMESKKSVPPPEPPPRPQKGSPIHKTMSSASSSSSSSKSGAASKTTPKHVLPHKSPKATRKKNILLTKRRNVSVKELGVCDHEGWLYHRSRKMSRGTPQWIKGWFIIKGTIFYGFNSPEASQARLMISLPGFTVSPAEEVKSRNYSFKVYHTGTTFYFAAESGEDLALWVESFSRVTISDEELSIVVSETDGEEDDESPPAKNEKTGHETHGPLKKLTGLLSLSSPDSSKSGRDKKFNSLKKSASRKQTKDEPSEGNHVASLDRKYLKFLSSAGKQNCVPVPTAQFRSYRRVPPMEKPPQTASESSQSTDLNRTDSMSGTIPVPSASPTRPPDMADYRLASLAKCNMNNQRTPETSPPGGYMTLESFMLSRQEEERRHQLQHPRATNVLRVPQCHAPPPPTPIISHNVAAATGREHFSSAFHYNSRSHNNLSSNVASTSSKNWADCAASNSKFSDHPSSSDFRSKYLKKTTQYQPPPWEPPSHSLSDESRLQPAFEMTLDRNFPGETNASSSKSRRSDETSSSSLRFKGFFGGTKTDGQKTNLLSSPRLRRVLFRDKKNSSTSSPTDVLPDILTYPLSNPVISQSFTPTLTAPIPSSSTEMRLPNAPDYPGLEYPPVFEPGTYSLSDVSTLLRSRRMRTLDDVFVDDDPMSRQNENYFAFGGAAASDGGGSADARAHGENNNGGEGFVADGEFDVNDNNANDDDFHYYNNLRRQG</sequence>
<dbReference type="Pfam" id="PF00536">
    <property type="entry name" value="SAM_1"/>
    <property type="match status" value="1"/>
</dbReference>
<dbReference type="InterPro" id="IPR001849">
    <property type="entry name" value="PH_domain"/>
</dbReference>
<dbReference type="PROSITE" id="PS50003">
    <property type="entry name" value="PH_DOMAIN"/>
    <property type="match status" value="1"/>
</dbReference>
<protein>
    <recommendedName>
        <fullName evidence="10">Connector enhancer of kinase suppressor of ras 2</fullName>
    </recommendedName>
</protein>
<dbReference type="Gene3D" id="2.30.42.10">
    <property type="match status" value="1"/>
</dbReference>
<feature type="region of interest" description="Disordered" evidence="3">
    <location>
        <begin position="772"/>
        <end position="890"/>
    </location>
</feature>
<evidence type="ECO:0000259" key="6">
    <source>
        <dbReference type="PROSITE" id="PS50106"/>
    </source>
</evidence>
<dbReference type="Proteomes" id="UP001367676">
    <property type="component" value="Unassembled WGS sequence"/>
</dbReference>
<feature type="region of interest" description="Disordered" evidence="3">
    <location>
        <begin position="1015"/>
        <end position="1086"/>
    </location>
</feature>
<dbReference type="CDD" id="cd13326">
    <property type="entry name" value="PH_CNK_insect-like"/>
    <property type="match status" value="1"/>
</dbReference>
<dbReference type="SUPFAM" id="SSF50729">
    <property type="entry name" value="PH domain-like"/>
    <property type="match status" value="1"/>
</dbReference>
<dbReference type="InterPro" id="IPR013761">
    <property type="entry name" value="SAM/pointed_sf"/>
</dbReference>
<reference evidence="8 9" key="1">
    <citation type="submission" date="2024-03" db="EMBL/GenBank/DDBJ databases">
        <title>Adaptation during the transition from Ophiocordyceps entomopathogen to insect associate is accompanied by gene loss and intensified selection.</title>
        <authorList>
            <person name="Ward C.M."/>
            <person name="Onetto C.A."/>
            <person name="Borneman A.R."/>
        </authorList>
    </citation>
    <scope>NUCLEOTIDE SEQUENCE [LARGE SCALE GENOMIC DNA]</scope>
    <source>
        <strain evidence="8">AWRI1</strain>
        <tissue evidence="8">Single Adult Female</tissue>
    </source>
</reference>
<evidence type="ECO:0000259" key="4">
    <source>
        <dbReference type="PROSITE" id="PS50003"/>
    </source>
</evidence>
<gene>
    <name evidence="8" type="ORF">V9T40_005699</name>
</gene>
<feature type="compositionally biased region" description="Low complexity" evidence="3">
    <location>
        <begin position="1042"/>
        <end position="1056"/>
    </location>
</feature>
<evidence type="ECO:0000259" key="5">
    <source>
        <dbReference type="PROSITE" id="PS50105"/>
    </source>
</evidence>
<dbReference type="PROSITE" id="PS50106">
    <property type="entry name" value="PDZ"/>
    <property type="match status" value="1"/>
</dbReference>
<dbReference type="InterPro" id="IPR049628">
    <property type="entry name" value="CNK1-3_SAM"/>
</dbReference>
<evidence type="ECO:0000259" key="7">
    <source>
        <dbReference type="PROSITE" id="PS51290"/>
    </source>
</evidence>
<feature type="region of interest" description="Disordered" evidence="3">
    <location>
        <begin position="713"/>
        <end position="746"/>
    </location>
</feature>
<dbReference type="SUPFAM" id="SSF50156">
    <property type="entry name" value="PDZ domain-like"/>
    <property type="match status" value="1"/>
</dbReference>
<dbReference type="SMART" id="SM00233">
    <property type="entry name" value="PH"/>
    <property type="match status" value="1"/>
</dbReference>
<feature type="domain" description="CRIC" evidence="7">
    <location>
        <begin position="82"/>
        <end position="169"/>
    </location>
</feature>
<evidence type="ECO:0000256" key="1">
    <source>
        <dbReference type="ARBA" id="ARBA00009498"/>
    </source>
</evidence>
<feature type="compositionally biased region" description="Basic and acidic residues" evidence="3">
    <location>
        <begin position="1029"/>
        <end position="1039"/>
    </location>
</feature>
<dbReference type="Pfam" id="PF00169">
    <property type="entry name" value="PH"/>
    <property type="match status" value="1"/>
</dbReference>
<dbReference type="InterPro" id="IPR051566">
    <property type="entry name" value="CNKSR"/>
</dbReference>
<dbReference type="InterPro" id="IPR017874">
    <property type="entry name" value="CRIC_domain"/>
</dbReference>
<feature type="region of interest" description="Disordered" evidence="3">
    <location>
        <begin position="1116"/>
        <end position="1161"/>
    </location>
</feature>
<feature type="compositionally biased region" description="Basic and acidic residues" evidence="3">
    <location>
        <begin position="571"/>
        <end position="580"/>
    </location>
</feature>